<dbReference type="Gene3D" id="1.10.1790.10">
    <property type="entry name" value="PRD domain"/>
    <property type="match status" value="2"/>
</dbReference>
<dbReference type="EMBL" id="CP034465">
    <property type="protein sequence ID" value="AZP03985.1"/>
    <property type="molecule type" value="Genomic_DNA"/>
</dbReference>
<gene>
    <name evidence="8" type="ORF">EJN90_04480</name>
</gene>
<name>A0A3Q9BJT2_9LACT</name>
<evidence type="ECO:0000256" key="2">
    <source>
        <dbReference type="ARBA" id="ARBA00022884"/>
    </source>
</evidence>
<dbReference type="SUPFAM" id="SSF50151">
    <property type="entry name" value="SacY-like RNA-binding domain"/>
    <property type="match status" value="1"/>
</dbReference>
<reference evidence="9" key="1">
    <citation type="submission" date="2018-12" db="EMBL/GenBank/DDBJ databases">
        <title>Complete genome sequencing of Jeotgalibaca sp. H21T32.</title>
        <authorList>
            <person name="Bae J.-W."/>
            <person name="Lee S.-Y."/>
        </authorList>
    </citation>
    <scope>NUCLEOTIDE SEQUENCE [LARGE SCALE GENOMIC DNA]</scope>
    <source>
        <strain evidence="9">H21T32</strain>
    </source>
</reference>
<evidence type="ECO:0000259" key="7">
    <source>
        <dbReference type="PROSITE" id="PS51372"/>
    </source>
</evidence>
<dbReference type="InterPro" id="IPR001550">
    <property type="entry name" value="Transcrpt_antitermin_CS"/>
</dbReference>
<feature type="domain" description="PRD" evidence="7">
    <location>
        <begin position="65"/>
        <end position="170"/>
    </location>
</feature>
<evidence type="ECO:0000256" key="4">
    <source>
        <dbReference type="ARBA" id="ARBA00023159"/>
    </source>
</evidence>
<dbReference type="PANTHER" id="PTHR30185:SF15">
    <property type="entry name" value="CRYPTIC BETA-GLUCOSIDE BGL OPERON ANTITERMINATOR"/>
    <property type="match status" value="1"/>
</dbReference>
<accession>A0A3Q9BJT2</accession>
<dbReference type="GO" id="GO:0003723">
    <property type="term" value="F:RNA binding"/>
    <property type="evidence" value="ECO:0007669"/>
    <property type="project" value="UniProtKB-KW"/>
</dbReference>
<evidence type="ECO:0000256" key="5">
    <source>
        <dbReference type="ARBA" id="ARBA00023163"/>
    </source>
</evidence>
<evidence type="ECO:0000256" key="3">
    <source>
        <dbReference type="ARBA" id="ARBA00023015"/>
    </source>
</evidence>
<dbReference type="Proteomes" id="UP000273326">
    <property type="component" value="Chromosome"/>
</dbReference>
<comment type="similarity">
    <text evidence="6">Belongs to the transcriptional antiterminator BglG family.</text>
</comment>
<dbReference type="SUPFAM" id="SSF63520">
    <property type="entry name" value="PTS-regulatory domain, PRD"/>
    <property type="match status" value="2"/>
</dbReference>
<keyword evidence="4" id="KW-0010">Activator</keyword>
<keyword evidence="9" id="KW-1185">Reference proteome</keyword>
<dbReference type="Pfam" id="PF00874">
    <property type="entry name" value="PRD"/>
    <property type="match status" value="2"/>
</dbReference>
<dbReference type="GO" id="GO:0045893">
    <property type="term" value="P:positive regulation of DNA-templated transcription"/>
    <property type="evidence" value="ECO:0007669"/>
    <property type="project" value="InterPro"/>
</dbReference>
<dbReference type="SMART" id="SM01061">
    <property type="entry name" value="CAT_RBD"/>
    <property type="match status" value="1"/>
</dbReference>
<evidence type="ECO:0000256" key="1">
    <source>
        <dbReference type="ARBA" id="ARBA00022737"/>
    </source>
</evidence>
<protein>
    <submittedName>
        <fullName evidence="8">PRD domain-containing protein</fullName>
    </submittedName>
</protein>
<dbReference type="InterPro" id="IPR036650">
    <property type="entry name" value="CAT_RNA-bd_dom_sf"/>
</dbReference>
<dbReference type="PROSITE" id="PS00654">
    <property type="entry name" value="PRD_1"/>
    <property type="match status" value="1"/>
</dbReference>
<dbReference type="InterPro" id="IPR004341">
    <property type="entry name" value="CAT_RNA-bd_dom"/>
</dbReference>
<keyword evidence="1" id="KW-0677">Repeat</keyword>
<keyword evidence="2" id="KW-0694">RNA-binding</keyword>
<keyword evidence="5" id="KW-0804">Transcription</keyword>
<dbReference type="PROSITE" id="PS51372">
    <property type="entry name" value="PRD_2"/>
    <property type="match status" value="2"/>
</dbReference>
<dbReference type="InterPro" id="IPR011608">
    <property type="entry name" value="PRD"/>
</dbReference>
<dbReference type="PANTHER" id="PTHR30185">
    <property type="entry name" value="CRYPTIC BETA-GLUCOSIDE BGL OPERON ANTITERMINATOR"/>
    <property type="match status" value="1"/>
</dbReference>
<feature type="domain" description="PRD" evidence="7">
    <location>
        <begin position="171"/>
        <end position="277"/>
    </location>
</feature>
<dbReference type="KEGG" id="jeh:EJN90_04480"/>
<evidence type="ECO:0000313" key="8">
    <source>
        <dbReference type="EMBL" id="AZP03985.1"/>
    </source>
</evidence>
<organism evidence="8 9">
    <name type="scientific">Jeotgalibaca ciconiae</name>
    <dbReference type="NCBI Taxonomy" id="2496265"/>
    <lineage>
        <taxon>Bacteria</taxon>
        <taxon>Bacillati</taxon>
        <taxon>Bacillota</taxon>
        <taxon>Bacilli</taxon>
        <taxon>Lactobacillales</taxon>
        <taxon>Carnobacteriaceae</taxon>
        <taxon>Jeotgalibaca</taxon>
    </lineage>
</organism>
<dbReference type="InterPro" id="IPR036634">
    <property type="entry name" value="PRD_sf"/>
</dbReference>
<evidence type="ECO:0000256" key="6">
    <source>
        <dbReference type="ARBA" id="ARBA00038510"/>
    </source>
</evidence>
<evidence type="ECO:0000313" key="9">
    <source>
        <dbReference type="Proteomes" id="UP000273326"/>
    </source>
</evidence>
<dbReference type="OrthoDB" id="9813552at2"/>
<dbReference type="AlphaFoldDB" id="A0A3Q9BJT2"/>
<dbReference type="RefSeq" id="WP_126109063.1">
    <property type="nucleotide sequence ID" value="NZ_CP034465.1"/>
</dbReference>
<keyword evidence="3" id="KW-0805">Transcription regulation</keyword>
<dbReference type="InterPro" id="IPR050661">
    <property type="entry name" value="BglG_antiterminators"/>
</dbReference>
<dbReference type="Pfam" id="PF03123">
    <property type="entry name" value="CAT_RBD"/>
    <property type="match status" value="1"/>
</dbReference>
<dbReference type="Gene3D" id="2.30.24.10">
    <property type="entry name" value="CAT RNA-binding domain"/>
    <property type="match status" value="1"/>
</dbReference>
<proteinExistence type="inferred from homology"/>
<sequence>MIANKVLNNNIVSSIDEDGHEIIVMGKGLGWHLKPGDLIDSSKIEKIFRMDTVTSSSKMKKLFLEVDMSSIAISSKVIDYAHKYLNKELNKNLILTLTDHIDFAIERYKKGIPLTNDFKVWIQKMFPKEYEVGLYALELINEELQISMPEDEAAHISMHLINAQLNGNMSHTSEITTLLSSSLQIIQIKTGMLIDESSWAYERFLRHLLALAQRIIAKNENKTANNALNETIRLQFPKEHEIALAIKNYVLKEFDFDIAEDEVSFLTIHINRLLSEV</sequence>